<dbReference type="Proteomes" id="UP000006591">
    <property type="component" value="Chromosome 12"/>
</dbReference>
<feature type="compositionally biased region" description="Basic and acidic residues" evidence="1">
    <location>
        <begin position="11"/>
        <end position="21"/>
    </location>
</feature>
<dbReference type="STRING" id="4536.A0A0E0J797"/>
<evidence type="ECO:0000313" key="3">
    <source>
        <dbReference type="Proteomes" id="UP000006591"/>
    </source>
</evidence>
<evidence type="ECO:0000313" key="2">
    <source>
        <dbReference type="EnsemblPlants" id="ONIVA12G03920.1"/>
    </source>
</evidence>
<feature type="compositionally biased region" description="Low complexity" evidence="1">
    <location>
        <begin position="62"/>
        <end position="77"/>
    </location>
</feature>
<evidence type="ECO:0000256" key="1">
    <source>
        <dbReference type="SAM" id="MobiDB-lite"/>
    </source>
</evidence>
<proteinExistence type="predicted"/>
<reference evidence="2" key="1">
    <citation type="submission" date="2015-04" db="UniProtKB">
        <authorList>
            <consortium name="EnsemblPlants"/>
        </authorList>
    </citation>
    <scope>IDENTIFICATION</scope>
    <source>
        <strain evidence="2">SL10</strain>
    </source>
</reference>
<name>A0A0E0J797_ORYNI</name>
<dbReference type="HOGENOM" id="CLU_2254470_0_0_1"/>
<organism evidence="2">
    <name type="scientific">Oryza nivara</name>
    <name type="common">Indian wild rice</name>
    <name type="synonym">Oryza sativa f. spontanea</name>
    <dbReference type="NCBI Taxonomy" id="4536"/>
    <lineage>
        <taxon>Eukaryota</taxon>
        <taxon>Viridiplantae</taxon>
        <taxon>Streptophyta</taxon>
        <taxon>Embryophyta</taxon>
        <taxon>Tracheophyta</taxon>
        <taxon>Spermatophyta</taxon>
        <taxon>Magnoliopsida</taxon>
        <taxon>Liliopsida</taxon>
        <taxon>Poales</taxon>
        <taxon>Poaceae</taxon>
        <taxon>BOP clade</taxon>
        <taxon>Oryzoideae</taxon>
        <taxon>Oryzeae</taxon>
        <taxon>Oryzinae</taxon>
        <taxon>Oryza</taxon>
    </lineage>
</organism>
<sequence length="104" mass="11264">MFLSGGQSEVEATRKPQRHEPGGSVGQPVAVARLLLLRQGAAEHLPQDVGRPAGERRGGAGRAAAARQGELAGAARQVHQRRRGRRGQRGHVRQELHLLKIIFD</sequence>
<dbReference type="Gramene" id="ONIVA12G03920.1">
    <property type="protein sequence ID" value="ONIVA12G03920.1"/>
    <property type="gene ID" value="ONIVA12G03920"/>
</dbReference>
<protein>
    <submittedName>
        <fullName evidence="2">Uncharacterized protein</fullName>
    </submittedName>
</protein>
<dbReference type="AlphaFoldDB" id="A0A0E0J797"/>
<feature type="region of interest" description="Disordered" evidence="1">
    <location>
        <begin position="1"/>
        <end position="27"/>
    </location>
</feature>
<reference evidence="2" key="2">
    <citation type="submission" date="2018-04" db="EMBL/GenBank/DDBJ databases">
        <title>OnivRS2 (Oryza nivara Reference Sequence Version 2).</title>
        <authorList>
            <person name="Zhang J."/>
            <person name="Kudrna D."/>
            <person name="Lee S."/>
            <person name="Talag J."/>
            <person name="Rajasekar S."/>
            <person name="Welchert J."/>
            <person name="Hsing Y.-I."/>
            <person name="Wing R.A."/>
        </authorList>
    </citation>
    <scope>NUCLEOTIDE SEQUENCE [LARGE SCALE GENOMIC DNA]</scope>
    <source>
        <strain evidence="2">SL10</strain>
    </source>
</reference>
<accession>A0A0E0J797</accession>
<feature type="compositionally biased region" description="Basic residues" evidence="1">
    <location>
        <begin position="78"/>
        <end position="91"/>
    </location>
</feature>
<feature type="region of interest" description="Disordered" evidence="1">
    <location>
        <begin position="43"/>
        <end position="91"/>
    </location>
</feature>
<dbReference type="EnsemblPlants" id="ONIVA12G03920.1">
    <property type="protein sequence ID" value="ONIVA12G03920.1"/>
    <property type="gene ID" value="ONIVA12G03920"/>
</dbReference>
<keyword evidence="3" id="KW-1185">Reference proteome</keyword>